<keyword evidence="8 10" id="KW-0472">Membrane</keyword>
<evidence type="ECO:0000256" key="2">
    <source>
        <dbReference type="ARBA" id="ARBA00010993"/>
    </source>
</evidence>
<keyword evidence="13" id="KW-1185">Reference proteome</keyword>
<dbReference type="InterPro" id="IPR011531">
    <property type="entry name" value="HCO3_transpt-like_TM_dom"/>
</dbReference>
<feature type="transmembrane region" description="Helical" evidence="10">
    <location>
        <begin position="376"/>
        <end position="396"/>
    </location>
</feature>
<dbReference type="InterPro" id="IPR001717">
    <property type="entry name" value="Anion_exchange"/>
</dbReference>
<keyword evidence="4" id="KW-1003">Cell membrane</keyword>
<dbReference type="PRINTS" id="PR01231">
    <property type="entry name" value="HCO3TRNSPORT"/>
</dbReference>
<dbReference type="InterPro" id="IPR003020">
    <property type="entry name" value="HCO3_transpt_euk"/>
</dbReference>
<feature type="transmembrane region" description="Helical" evidence="10">
    <location>
        <begin position="280"/>
        <end position="300"/>
    </location>
</feature>
<feature type="transmembrane region" description="Helical" evidence="10">
    <location>
        <begin position="83"/>
        <end position="112"/>
    </location>
</feature>
<proteinExistence type="inferred from homology"/>
<dbReference type="PANTHER" id="PTHR11453">
    <property type="entry name" value="ANION EXCHANGE PROTEIN"/>
    <property type="match status" value="1"/>
</dbReference>
<dbReference type="PRINTS" id="PR00165">
    <property type="entry name" value="ANIONEXCHNGR"/>
</dbReference>
<accession>A0A8S4A2L3</accession>
<keyword evidence="6 10" id="KW-0812">Transmembrane</keyword>
<keyword evidence="7 10" id="KW-1133">Transmembrane helix</keyword>
<keyword evidence="5" id="KW-0039">Anion exchange</keyword>
<evidence type="ECO:0000256" key="10">
    <source>
        <dbReference type="RuleBase" id="RU362035"/>
    </source>
</evidence>
<comment type="catalytic activity">
    <reaction evidence="9">
        <text>hydrogencarbonate(in) + chloride(out) = hydrogencarbonate(out) + chloride(in)</text>
        <dbReference type="Rhea" id="RHEA:72363"/>
        <dbReference type="ChEBI" id="CHEBI:17544"/>
        <dbReference type="ChEBI" id="CHEBI:17996"/>
    </reaction>
</comment>
<name>A0A8S4A2L3_9EUPU</name>
<feature type="transmembrane region" description="Helical" evidence="10">
    <location>
        <begin position="52"/>
        <end position="71"/>
    </location>
</feature>
<dbReference type="NCBIfam" id="TIGR00834">
    <property type="entry name" value="ae"/>
    <property type="match status" value="1"/>
</dbReference>
<dbReference type="Gene3D" id="1.10.287.570">
    <property type="entry name" value="Helical hairpin bin"/>
    <property type="match status" value="1"/>
</dbReference>
<comment type="caution">
    <text evidence="12">The sequence shown here is derived from an EMBL/GenBank/DDBJ whole genome shotgun (WGS) entry which is preliminary data.</text>
</comment>
<reference evidence="12" key="1">
    <citation type="submission" date="2021-04" db="EMBL/GenBank/DDBJ databases">
        <authorList>
            <consortium name="Molecular Ecology Group"/>
        </authorList>
    </citation>
    <scope>NUCLEOTIDE SEQUENCE</scope>
</reference>
<evidence type="ECO:0000256" key="5">
    <source>
        <dbReference type="ARBA" id="ARBA00022681"/>
    </source>
</evidence>
<evidence type="ECO:0000256" key="9">
    <source>
        <dbReference type="ARBA" id="ARBA00049347"/>
    </source>
</evidence>
<feature type="transmembrane region" description="Helical" evidence="10">
    <location>
        <begin position="334"/>
        <end position="355"/>
    </location>
</feature>
<protein>
    <recommendedName>
        <fullName evidence="10">Anion exchange protein</fullName>
    </recommendedName>
</protein>
<evidence type="ECO:0000256" key="8">
    <source>
        <dbReference type="ARBA" id="ARBA00023136"/>
    </source>
</evidence>
<feature type="transmembrane region" description="Helical" evidence="10">
    <location>
        <begin position="162"/>
        <end position="180"/>
    </location>
</feature>
<dbReference type="OrthoDB" id="1735926at2759"/>
<dbReference type="PANTHER" id="PTHR11453:SF47">
    <property type="entry name" value="ANION EXCHANGE PROTEIN"/>
    <property type="match status" value="1"/>
</dbReference>
<evidence type="ECO:0000256" key="1">
    <source>
        <dbReference type="ARBA" id="ARBA00004651"/>
    </source>
</evidence>
<feature type="transmembrane region" description="Helical" evidence="10">
    <location>
        <begin position="132"/>
        <end position="150"/>
    </location>
</feature>
<gene>
    <name evidence="12" type="ORF">CUNI_LOCUS20150</name>
</gene>
<keyword evidence="3 10" id="KW-0813">Transport</keyword>
<comment type="similarity">
    <text evidence="2 10">Belongs to the anion exchanger (TC 2.A.31) family.</text>
</comment>
<feature type="domain" description="Bicarbonate transporter-like transmembrane" evidence="11">
    <location>
        <begin position="21"/>
        <end position="558"/>
    </location>
</feature>
<dbReference type="GO" id="GO:0006820">
    <property type="term" value="P:monoatomic anion transport"/>
    <property type="evidence" value="ECO:0007669"/>
    <property type="project" value="InterPro"/>
</dbReference>
<sequence>LLGKREKDEIPTDPLQRTGCLFGGVRNDVQRRYPHYLSDIKDAVNVQCLKTLFFIFFTCLSPCIAFGGLLSEKTDSFMGVSETMVATSVFGMMFSLFSGQPLLILGATGPVLVFEESLYKFCLSNNFEFLPVRFWVGLWVCAITSAAVALEGSFLVRYITRFTEEIFAILISLIFIYEVVKKLMQIFSDHPLMEDYCLVSDDNHTYNDSTSFSFTNWSVNYGVNNNSEWQTPVSKGEDEVLNQPNTALLSLILVFGTFLIAYFLRVFRNSKFLGRSVRRALGDFGVLISLLSMVLLSIIMNKTYVQKLDITDSLTPTSRKRGWFINPMGIEKTIPLWLTFAAALPGFLIFILLFMETQITEMILNKKERKLKKGSGYHLDQLILGILTLLGGLFGLPWMCAATVRTVAHVSALSEYSRTHAPGEKPQLLGVKEQRVTNFAVHLLIGLSIAMGPVLRAIPVPALFGIFLYLGVSTLSGVQMCERIKLLLMPVKYHPSVSYVRKVRTMQMHKFTLIQLTCLLFLIVIKSTDASLAFPFMLILLVPFRLKIMPKFFDSADLAQ</sequence>
<dbReference type="Proteomes" id="UP000678393">
    <property type="component" value="Unassembled WGS sequence"/>
</dbReference>
<dbReference type="AlphaFoldDB" id="A0A8S4A2L3"/>
<dbReference type="FunFam" id="1.10.287.570:FF:000001">
    <property type="entry name" value="Anion exchange protein"/>
    <property type="match status" value="1"/>
</dbReference>
<dbReference type="Pfam" id="PF00955">
    <property type="entry name" value="HCO3_cotransp"/>
    <property type="match status" value="1"/>
</dbReference>
<feature type="non-terminal residue" evidence="12">
    <location>
        <position position="1"/>
    </location>
</feature>
<feature type="non-terminal residue" evidence="12">
    <location>
        <position position="560"/>
    </location>
</feature>
<dbReference type="GO" id="GO:0005886">
    <property type="term" value="C:plasma membrane"/>
    <property type="evidence" value="ECO:0007669"/>
    <property type="project" value="UniProtKB-SubCell"/>
</dbReference>
<evidence type="ECO:0000256" key="7">
    <source>
        <dbReference type="ARBA" id="ARBA00022989"/>
    </source>
</evidence>
<evidence type="ECO:0000259" key="11">
    <source>
        <dbReference type="Pfam" id="PF00955"/>
    </source>
</evidence>
<comment type="subcellular location">
    <subcellularLocation>
        <location evidence="1">Cell membrane</location>
        <topology evidence="1">Multi-pass membrane protein</topology>
    </subcellularLocation>
    <subcellularLocation>
        <location evidence="10">Membrane</location>
        <topology evidence="10">Multi-pass membrane protein</topology>
    </subcellularLocation>
</comment>
<evidence type="ECO:0000256" key="3">
    <source>
        <dbReference type="ARBA" id="ARBA00022448"/>
    </source>
</evidence>
<evidence type="ECO:0000313" key="12">
    <source>
        <dbReference type="EMBL" id="CAG5134592.1"/>
    </source>
</evidence>
<dbReference type="GO" id="GO:0015701">
    <property type="term" value="P:bicarbonate transport"/>
    <property type="evidence" value="ECO:0007669"/>
    <property type="project" value="TreeGrafter"/>
</dbReference>
<evidence type="ECO:0000256" key="4">
    <source>
        <dbReference type="ARBA" id="ARBA00022475"/>
    </source>
</evidence>
<dbReference type="GO" id="GO:0005452">
    <property type="term" value="F:solute:inorganic anion antiporter activity"/>
    <property type="evidence" value="ECO:0007669"/>
    <property type="project" value="InterPro"/>
</dbReference>
<feature type="transmembrane region" description="Helical" evidence="10">
    <location>
        <begin position="247"/>
        <end position="268"/>
    </location>
</feature>
<feature type="transmembrane region" description="Helical" evidence="10">
    <location>
        <begin position="462"/>
        <end position="480"/>
    </location>
</feature>
<dbReference type="EMBL" id="CAJHNH020007357">
    <property type="protein sequence ID" value="CAG5134592.1"/>
    <property type="molecule type" value="Genomic_DNA"/>
</dbReference>
<keyword evidence="10" id="KW-0406">Ion transport</keyword>
<evidence type="ECO:0000256" key="6">
    <source>
        <dbReference type="ARBA" id="ARBA00022692"/>
    </source>
</evidence>
<dbReference type="GO" id="GO:0051453">
    <property type="term" value="P:regulation of intracellular pH"/>
    <property type="evidence" value="ECO:0007669"/>
    <property type="project" value="TreeGrafter"/>
</dbReference>
<evidence type="ECO:0000313" key="13">
    <source>
        <dbReference type="Proteomes" id="UP000678393"/>
    </source>
</evidence>
<organism evidence="12 13">
    <name type="scientific">Candidula unifasciata</name>
    <dbReference type="NCBI Taxonomy" id="100452"/>
    <lineage>
        <taxon>Eukaryota</taxon>
        <taxon>Metazoa</taxon>
        <taxon>Spiralia</taxon>
        <taxon>Lophotrochozoa</taxon>
        <taxon>Mollusca</taxon>
        <taxon>Gastropoda</taxon>
        <taxon>Heterobranchia</taxon>
        <taxon>Euthyneura</taxon>
        <taxon>Panpulmonata</taxon>
        <taxon>Eupulmonata</taxon>
        <taxon>Stylommatophora</taxon>
        <taxon>Helicina</taxon>
        <taxon>Helicoidea</taxon>
        <taxon>Geomitridae</taxon>
        <taxon>Candidula</taxon>
    </lineage>
</organism>
<feature type="transmembrane region" description="Helical" evidence="10">
    <location>
        <begin position="513"/>
        <end position="542"/>
    </location>
</feature>